<organism evidence="4 5">
    <name type="scientific">Sedimenticola thiotaurini</name>
    <dbReference type="NCBI Taxonomy" id="1543721"/>
    <lineage>
        <taxon>Bacteria</taxon>
        <taxon>Pseudomonadati</taxon>
        <taxon>Pseudomonadota</taxon>
        <taxon>Gammaproteobacteria</taxon>
        <taxon>Chromatiales</taxon>
        <taxon>Sedimenticolaceae</taxon>
        <taxon>Sedimenticola</taxon>
    </lineage>
</organism>
<evidence type="ECO:0000313" key="5">
    <source>
        <dbReference type="Proteomes" id="UP000034410"/>
    </source>
</evidence>
<accession>A0A0F7K081</accession>
<keyword evidence="1" id="KW-0949">S-adenosyl-L-methionine</keyword>
<dbReference type="GO" id="GO:0089715">
    <property type="term" value="F:tRNA (L-threonylcarbamoyladenosine(37)-C2) methyltransferase activity"/>
    <property type="evidence" value="ECO:0007669"/>
    <property type="project" value="TreeGrafter"/>
</dbReference>
<dbReference type="KEGG" id="seds:AAY24_08345"/>
<dbReference type="PROSITE" id="PS51668">
    <property type="entry name" value="TSAA_2"/>
    <property type="match status" value="1"/>
</dbReference>
<keyword evidence="5" id="KW-1185">Reference proteome</keyword>
<dbReference type="FunFam" id="2.40.30.70:FF:000001">
    <property type="entry name" value="tRNA (N6-threonylcarbamoyladenosine(37)-N6)-methyltransferase TrmO"/>
    <property type="match status" value="1"/>
</dbReference>
<dbReference type="PROSITE" id="PS01318">
    <property type="entry name" value="TSAA_1"/>
    <property type="match status" value="1"/>
</dbReference>
<dbReference type="RefSeq" id="WP_046859293.1">
    <property type="nucleotide sequence ID" value="NZ_CP011412.1"/>
</dbReference>
<dbReference type="InterPro" id="IPR023368">
    <property type="entry name" value="UPF0066_cons_site"/>
</dbReference>
<dbReference type="InterPro" id="IPR023370">
    <property type="entry name" value="TrmO-like_N"/>
</dbReference>
<dbReference type="InterPro" id="IPR036413">
    <property type="entry name" value="YaeB-like_sf"/>
</dbReference>
<dbReference type="AlphaFoldDB" id="A0A0F7K081"/>
<dbReference type="PANTHER" id="PTHR12818:SF0">
    <property type="entry name" value="TRNA (ADENINE(37)-N6)-METHYLTRANSFERASE"/>
    <property type="match status" value="1"/>
</dbReference>
<dbReference type="PATRIC" id="fig|1543721.4.peg.1726"/>
<dbReference type="InterPro" id="IPR041369">
    <property type="entry name" value="TrmO_C"/>
</dbReference>
<dbReference type="Pfam" id="PF18389">
    <property type="entry name" value="TrmO_C"/>
    <property type="match status" value="1"/>
</dbReference>
<reference evidence="4 5" key="1">
    <citation type="journal article" date="2015" name="Genome Announc.">
        <title>Complete Genome Sequence of Sedimenticola thiotaurini Strain SIP-G1, a Polyphosphate- and Polyhydroxyalkanoate-Accumulating Sulfur-Oxidizing Gammaproteobacterium Isolated from Salt Marsh Sediments.</title>
        <authorList>
            <person name="Flood B.E."/>
            <person name="Jones D.S."/>
            <person name="Bailey J.V."/>
        </authorList>
    </citation>
    <scope>NUCLEOTIDE SEQUENCE [LARGE SCALE GENOMIC DNA]</scope>
    <source>
        <strain evidence="4 5">SIP-G1</strain>
    </source>
</reference>
<dbReference type="SUPFAM" id="SSF118196">
    <property type="entry name" value="YaeB-like"/>
    <property type="match status" value="1"/>
</dbReference>
<feature type="domain" description="TsaA-like" evidence="3">
    <location>
        <begin position="5"/>
        <end position="146"/>
    </location>
</feature>
<name>A0A0F7K081_9GAMM</name>
<dbReference type="NCBIfam" id="TIGR00104">
    <property type="entry name" value="tRNA_TsaA"/>
    <property type="match status" value="1"/>
</dbReference>
<protein>
    <recommendedName>
        <fullName evidence="3">TsaA-like domain-containing protein</fullName>
    </recommendedName>
</protein>
<dbReference type="OrthoDB" id="9804309at2"/>
<evidence type="ECO:0000313" key="4">
    <source>
        <dbReference type="EMBL" id="AKH20358.1"/>
    </source>
</evidence>
<gene>
    <name evidence="4" type="ORF">AAY24_08345</name>
</gene>
<evidence type="ECO:0000256" key="1">
    <source>
        <dbReference type="ARBA" id="ARBA00022691"/>
    </source>
</evidence>
<comment type="similarity">
    <text evidence="2">Belongs to the tRNA methyltransferase O family.</text>
</comment>
<dbReference type="Pfam" id="PF01980">
    <property type="entry name" value="TrmO_N"/>
    <property type="match status" value="1"/>
</dbReference>
<dbReference type="EMBL" id="CP011412">
    <property type="protein sequence ID" value="AKH20358.1"/>
    <property type="molecule type" value="Genomic_DNA"/>
</dbReference>
<evidence type="ECO:0000259" key="3">
    <source>
        <dbReference type="PROSITE" id="PS51668"/>
    </source>
</evidence>
<dbReference type="InterPro" id="IPR036414">
    <property type="entry name" value="YaeB_N_sf"/>
</dbReference>
<dbReference type="Gene3D" id="3.30.2310.10">
    <property type="entry name" value="YaeB-like"/>
    <property type="match status" value="1"/>
</dbReference>
<sequence>MVYKFEPIGFIRSPYKEKFGIPRQPGLITEARGELVFSEPYSRPEAVIGLEGYSHVWLQFVFHQAMREAWQPMVRPPRLGGNKRVGVFASRAPFRPNPIGLSVVQLEGVQARDGEVVLELAGLDLLDGTPVLDVKPYVAYVDSIPNARSGFAPEPPAVRFQVRFSDLAEGQLLSRPEPDQLRRFIIRVLEIDPRPAYAGDTQPERIYGIRLYDFDLRWRIDGDLIEVLELAPPGVD</sequence>
<dbReference type="Gene3D" id="2.40.30.70">
    <property type="entry name" value="YaeB-like"/>
    <property type="match status" value="1"/>
</dbReference>
<evidence type="ECO:0000256" key="2">
    <source>
        <dbReference type="ARBA" id="ARBA00033753"/>
    </source>
</evidence>
<dbReference type="PANTHER" id="PTHR12818">
    <property type="entry name" value="TRNA (ADENINE(37)-N6)-METHYLTRANSFERASE"/>
    <property type="match status" value="1"/>
</dbReference>
<dbReference type="Proteomes" id="UP000034410">
    <property type="component" value="Chromosome"/>
</dbReference>
<proteinExistence type="inferred from homology"/>
<dbReference type="CDD" id="cd09281">
    <property type="entry name" value="UPF0066"/>
    <property type="match status" value="1"/>
</dbReference>
<dbReference type="InterPro" id="IPR040372">
    <property type="entry name" value="YaeB-like"/>
</dbReference>